<proteinExistence type="predicted"/>
<dbReference type="KEGG" id="och:CES85_4942"/>
<reference evidence="1 2" key="1">
    <citation type="submission" date="2017-07" db="EMBL/GenBank/DDBJ databases">
        <title>Phylogenetic study on the rhizospheric bacterium Ochrobactrum sp. A44.</title>
        <authorList>
            <person name="Krzyzanowska D.M."/>
            <person name="Ossowicki A."/>
            <person name="Rajewska M."/>
            <person name="Maciag T."/>
            <person name="Kaczynski Z."/>
            <person name="Czerwicka M."/>
            <person name="Jafra S."/>
        </authorList>
    </citation>
    <scope>NUCLEOTIDE SEQUENCE [LARGE SCALE GENOMIC DNA]</scope>
    <source>
        <strain evidence="1 2">A44</strain>
    </source>
</reference>
<dbReference type="AlphaFoldDB" id="A0A248UC90"/>
<accession>A0A248UC90</accession>
<protein>
    <submittedName>
        <fullName evidence="1">Uncharacterized protein</fullName>
    </submittedName>
</protein>
<organism evidence="1 2">
    <name type="scientific">Ochrobactrum quorumnocens</name>
    <dbReference type="NCBI Taxonomy" id="271865"/>
    <lineage>
        <taxon>Bacteria</taxon>
        <taxon>Pseudomonadati</taxon>
        <taxon>Pseudomonadota</taxon>
        <taxon>Alphaproteobacteria</taxon>
        <taxon>Hyphomicrobiales</taxon>
        <taxon>Brucellaceae</taxon>
        <taxon>Brucella/Ochrobactrum group</taxon>
        <taxon>Ochrobactrum</taxon>
    </lineage>
</organism>
<evidence type="ECO:0000313" key="2">
    <source>
        <dbReference type="Proteomes" id="UP000215256"/>
    </source>
</evidence>
<dbReference type="RefSeq" id="WP_157743408.1">
    <property type="nucleotide sequence ID" value="NZ_CP022603.1"/>
</dbReference>
<dbReference type="Proteomes" id="UP000215256">
    <property type="component" value="Chromosome 2"/>
</dbReference>
<gene>
    <name evidence="1" type="ORF">CES85_4942</name>
</gene>
<evidence type="ECO:0000313" key="1">
    <source>
        <dbReference type="EMBL" id="ASV84150.1"/>
    </source>
</evidence>
<dbReference type="EMBL" id="CP022603">
    <property type="protein sequence ID" value="ASV84150.1"/>
    <property type="molecule type" value="Genomic_DNA"/>
</dbReference>
<name>A0A248UC90_9HYPH</name>
<sequence length="55" mass="6043">MSPVASPAIFAANAVSKSVYPVAIRLMDEMRLKNIAEPEPITQFDQDGITKPRQV</sequence>